<feature type="active site" description="Tele-phosphohistidine intermediate" evidence="3">
    <location>
        <position position="11"/>
    </location>
</feature>
<dbReference type="GO" id="GO:0016791">
    <property type="term" value="F:phosphatase activity"/>
    <property type="evidence" value="ECO:0007669"/>
    <property type="project" value="TreeGrafter"/>
</dbReference>
<dbReference type="InterPro" id="IPR013078">
    <property type="entry name" value="His_Pase_superF_clade-1"/>
</dbReference>
<dbReference type="SMART" id="SM00855">
    <property type="entry name" value="PGAM"/>
    <property type="match status" value="1"/>
</dbReference>
<gene>
    <name evidence="5" type="ORF">BVC71_14840</name>
</gene>
<feature type="binding site" evidence="4">
    <location>
        <position position="63"/>
    </location>
    <ligand>
        <name>substrate</name>
    </ligand>
</feature>
<dbReference type="CDD" id="cd07067">
    <property type="entry name" value="HP_PGM_like"/>
    <property type="match status" value="1"/>
</dbReference>
<dbReference type="GO" id="GO:0005737">
    <property type="term" value="C:cytoplasm"/>
    <property type="evidence" value="ECO:0007669"/>
    <property type="project" value="TreeGrafter"/>
</dbReference>
<dbReference type="Gene3D" id="3.40.50.1240">
    <property type="entry name" value="Phosphoglycerate mutase-like"/>
    <property type="match status" value="1"/>
</dbReference>
<dbReference type="Proteomes" id="UP000194664">
    <property type="component" value="Unassembled WGS sequence"/>
</dbReference>
<evidence type="ECO:0000256" key="1">
    <source>
        <dbReference type="ARBA" id="ARBA00023152"/>
    </source>
</evidence>
<feature type="active site" description="Proton donor/acceptor" evidence="3">
    <location>
        <position position="87"/>
    </location>
</feature>
<keyword evidence="2" id="KW-0413">Isomerase</keyword>
<evidence type="ECO:0008006" key="7">
    <source>
        <dbReference type="Google" id="ProtNLM"/>
    </source>
</evidence>
<dbReference type="Pfam" id="PF00300">
    <property type="entry name" value="His_Phos_1"/>
    <property type="match status" value="1"/>
</dbReference>
<dbReference type="PROSITE" id="PS00175">
    <property type="entry name" value="PG_MUTASE"/>
    <property type="match status" value="1"/>
</dbReference>
<dbReference type="OrthoDB" id="9781415at2"/>
<proteinExistence type="predicted"/>
<evidence type="ECO:0000256" key="4">
    <source>
        <dbReference type="PIRSR" id="PIRSR613078-2"/>
    </source>
</evidence>
<evidence type="ECO:0000256" key="2">
    <source>
        <dbReference type="ARBA" id="ARBA00023235"/>
    </source>
</evidence>
<dbReference type="PIRSF" id="PIRSF000709">
    <property type="entry name" value="6PFK_2-Ptase"/>
    <property type="match status" value="1"/>
</dbReference>
<name>A0A251WVV0_9RHOB</name>
<feature type="binding site" evidence="4">
    <location>
        <begin position="10"/>
        <end position="17"/>
    </location>
    <ligand>
        <name>substrate</name>
    </ligand>
</feature>
<comment type="caution">
    <text evidence="5">The sequence shown here is derived from an EMBL/GenBank/DDBJ whole genome shotgun (WGS) entry which is preliminary data.</text>
</comment>
<evidence type="ECO:0000313" key="5">
    <source>
        <dbReference type="EMBL" id="OUD08248.1"/>
    </source>
</evidence>
<accession>A0A251WVV0</accession>
<dbReference type="InterPro" id="IPR001345">
    <property type="entry name" value="PG/BPGM_mutase_AS"/>
</dbReference>
<dbReference type="PANTHER" id="PTHR48100:SF1">
    <property type="entry name" value="HISTIDINE PHOSPHATASE FAMILY PROTEIN-RELATED"/>
    <property type="match status" value="1"/>
</dbReference>
<dbReference type="PANTHER" id="PTHR48100">
    <property type="entry name" value="BROAD-SPECIFICITY PHOSPHATASE YOR283W-RELATED"/>
    <property type="match status" value="1"/>
</dbReference>
<reference evidence="5 6" key="1">
    <citation type="submission" date="2016-12" db="EMBL/GenBank/DDBJ databases">
        <title>The draft genome sequence of HSLHS2.</title>
        <authorList>
            <person name="Hu D."/>
            <person name="Wang L."/>
            <person name="Shao Z."/>
        </authorList>
    </citation>
    <scope>NUCLEOTIDE SEQUENCE [LARGE SCALE GENOMIC DNA]</scope>
    <source>
        <strain evidence="5">MCCC 1A06712</strain>
    </source>
</reference>
<protein>
    <recommendedName>
        <fullName evidence="7">Histidine phosphatase family protein</fullName>
    </recommendedName>
</protein>
<keyword evidence="1" id="KW-0324">Glycolysis</keyword>
<dbReference type="SUPFAM" id="SSF53254">
    <property type="entry name" value="Phosphoglycerate mutase-like"/>
    <property type="match status" value="1"/>
</dbReference>
<dbReference type="AlphaFoldDB" id="A0A251WVV0"/>
<evidence type="ECO:0000313" key="6">
    <source>
        <dbReference type="Proteomes" id="UP000194664"/>
    </source>
</evidence>
<keyword evidence="6" id="KW-1185">Reference proteome</keyword>
<dbReference type="EMBL" id="MSPP01000007">
    <property type="protein sequence ID" value="OUD08248.1"/>
    <property type="molecule type" value="Genomic_DNA"/>
</dbReference>
<dbReference type="InterPro" id="IPR029033">
    <property type="entry name" value="His_PPase_superfam"/>
</dbReference>
<sequence length="190" mass="21110">MMLPDLYVIRHGETEFNAIGRMQGGLDSRLTNKGREQADVMADKLRGIVGPNTHDLICSPQGRALATADPISVATGCPIAPVADLREISMGDWTGLPRSEIDRRWPAPNPNEHFIEFYARAPKGESFENLWDRVGRVLDGLTRPTVIVTHGFTSRFLRTRAMGWGMDRIADLPGKQGAIFQISNGQHKEF</sequence>
<dbReference type="InterPro" id="IPR050275">
    <property type="entry name" value="PGM_Phosphatase"/>
</dbReference>
<organism evidence="5 6">
    <name type="scientific">Marivivens niveibacter</name>
    <dbReference type="NCBI Taxonomy" id="1930667"/>
    <lineage>
        <taxon>Bacteria</taxon>
        <taxon>Pseudomonadati</taxon>
        <taxon>Pseudomonadota</taxon>
        <taxon>Alphaproteobacteria</taxon>
        <taxon>Rhodobacterales</taxon>
        <taxon>Paracoccaceae</taxon>
        <taxon>Marivivens group</taxon>
        <taxon>Marivivens</taxon>
    </lineage>
</organism>
<evidence type="ECO:0000256" key="3">
    <source>
        <dbReference type="PIRSR" id="PIRSR613078-1"/>
    </source>
</evidence>